<dbReference type="STRING" id="926556.Echvi_3607"/>
<sequence>MADLKGVYQFSKDNLLTIIRSLLIFMVPLVFFPGITFLIWYAHPSTEKNVLVIDKTAADEERLEHRSIFWVLKHLRFHQSNGDSYNYKEDYFGYFPEGRRKGKIRGLENLTDHQIDSINHATDIVYLADSYGVYEKDVSKGNLSISPKIYGGLAQRDIDVLSHSIASGKLVFAEFNSMGAPTSKHLRSEFEDLMDLKWSGWISRYFDEMDTVINEEIPKWLIDNYNDQHDEGWDFQGAGQIFVSEFGQIEVFKVGVDMAVKVPMVVSPLASQNTYGVPKETNYPYWFEVLRIDRSYEVISYFDLSPTARGLEKLKSLGLPRYFPASITRKVGDAHVYYFTGDFSDNPVNMETATFYGVPTLSKLVNEKDDYSNRTSFFWNYYLPLMKTALTNH</sequence>
<reference evidence="3" key="1">
    <citation type="submission" date="2012-02" db="EMBL/GenBank/DDBJ databases">
        <title>The complete genome of Echinicola vietnamensis DSM 17526.</title>
        <authorList>
            <person name="Lucas S."/>
            <person name="Copeland A."/>
            <person name="Lapidus A."/>
            <person name="Glavina del Rio T."/>
            <person name="Dalin E."/>
            <person name="Tice H."/>
            <person name="Bruce D."/>
            <person name="Goodwin L."/>
            <person name="Pitluck S."/>
            <person name="Peters L."/>
            <person name="Ovchinnikova G."/>
            <person name="Teshima H."/>
            <person name="Kyrpides N."/>
            <person name="Mavromatis K."/>
            <person name="Ivanova N."/>
            <person name="Brettin T."/>
            <person name="Detter J.C."/>
            <person name="Han C."/>
            <person name="Larimer F."/>
            <person name="Land M."/>
            <person name="Hauser L."/>
            <person name="Markowitz V."/>
            <person name="Cheng J.-F."/>
            <person name="Hugenholtz P."/>
            <person name="Woyke T."/>
            <person name="Wu D."/>
            <person name="Brambilla E."/>
            <person name="Klenk H.-P."/>
            <person name="Eisen J.A."/>
        </authorList>
    </citation>
    <scope>NUCLEOTIDE SEQUENCE [LARGE SCALE GENOMIC DNA]</scope>
    <source>
        <strain evidence="3">DSM 17526 / LMG 23754 / KMM 6221</strain>
    </source>
</reference>
<evidence type="ECO:0000256" key="1">
    <source>
        <dbReference type="SAM" id="Phobius"/>
    </source>
</evidence>
<keyword evidence="1" id="KW-0472">Membrane</keyword>
<dbReference type="HOGENOM" id="CLU_037399_0_0_10"/>
<keyword evidence="1" id="KW-0812">Transmembrane</keyword>
<keyword evidence="3" id="KW-1185">Reference proteome</keyword>
<name>L0G3C7_ECHVK</name>
<dbReference type="AlphaFoldDB" id="L0G3C7"/>
<dbReference type="eggNOG" id="ENOG502Z84Y">
    <property type="taxonomic scope" value="Bacteria"/>
</dbReference>
<dbReference type="RefSeq" id="WP_015267368.1">
    <property type="nucleotide sequence ID" value="NC_019904.1"/>
</dbReference>
<gene>
    <name evidence="2" type="ordered locus">Echvi_3607</name>
</gene>
<keyword evidence="1" id="KW-1133">Transmembrane helix</keyword>
<feature type="transmembrane region" description="Helical" evidence="1">
    <location>
        <begin position="21"/>
        <end position="42"/>
    </location>
</feature>
<evidence type="ECO:0000313" key="3">
    <source>
        <dbReference type="Proteomes" id="UP000010796"/>
    </source>
</evidence>
<protein>
    <submittedName>
        <fullName evidence="2">Uncharacterized protein</fullName>
    </submittedName>
</protein>
<accession>L0G3C7</accession>
<dbReference type="PATRIC" id="fig|926556.3.peg.3798"/>
<dbReference type="OrthoDB" id="916275at2"/>
<dbReference type="KEGG" id="evi:Echvi_3607"/>
<evidence type="ECO:0000313" key="2">
    <source>
        <dbReference type="EMBL" id="AGA79823.1"/>
    </source>
</evidence>
<dbReference type="EMBL" id="CP003346">
    <property type="protein sequence ID" value="AGA79823.1"/>
    <property type="molecule type" value="Genomic_DNA"/>
</dbReference>
<proteinExistence type="predicted"/>
<organism evidence="2 3">
    <name type="scientific">Echinicola vietnamensis (strain DSM 17526 / LMG 23754 / KMM 6221)</name>
    <dbReference type="NCBI Taxonomy" id="926556"/>
    <lineage>
        <taxon>Bacteria</taxon>
        <taxon>Pseudomonadati</taxon>
        <taxon>Bacteroidota</taxon>
        <taxon>Cytophagia</taxon>
        <taxon>Cytophagales</taxon>
        <taxon>Cyclobacteriaceae</taxon>
        <taxon>Echinicola</taxon>
    </lineage>
</organism>
<dbReference type="Proteomes" id="UP000010796">
    <property type="component" value="Chromosome"/>
</dbReference>